<dbReference type="Proteomes" id="UP000069272">
    <property type="component" value="Chromosome 3L"/>
</dbReference>
<sequence length="446" mass="51970">MERFPPCQWDLRPAYHDIVYGHLDAPCFAKCDPKEGLLKNTLYLLEHLIENDDQPNGATERATRGRKPNTGPSSSSWRIGGQRQSYDFEQLPREERFKRLFMVLELLVKLLEMDLAMWILRNPSKTQQNLCSRSHCPLIVQLVWLDGNCGNVNLFIRKLFQTFVNMNALEYPEPDIAIISRLLNLVSVAVNLSEFQDNDGMIEYPCLKENSMYFAKQLWSTIEKSAYFCMRLCLASIRHVRTPYLIHFLVNELIRKLNPHLHPPNVRGVFQQLLERKWVAYGTDTTSVDTHPSSTHACYPVLNHNQKRAINSDITSDQYVDLLYRGFRAYCDMHAIAAYFREFANQQESEDVDMGSDEETAMEQAQQEGLESIPRDIRIVSQPVTDDRMVFHGINITTETLLEYRENLKYLLLIEEQLKKLQTMEERQLFHKWISFLSSIDPLLVI</sequence>
<dbReference type="VEuPathDB" id="VectorBase:AALB004082"/>
<feature type="region of interest" description="Disordered" evidence="1">
    <location>
        <begin position="53"/>
        <end position="80"/>
    </location>
</feature>
<dbReference type="EnsemblMetazoa" id="AALB004082-RA">
    <property type="protein sequence ID" value="AALB004082-PA"/>
    <property type="gene ID" value="AALB004082"/>
</dbReference>
<evidence type="ECO:0000313" key="3">
    <source>
        <dbReference type="Proteomes" id="UP000069272"/>
    </source>
</evidence>
<protein>
    <submittedName>
        <fullName evidence="2">Uncharacterized protein</fullName>
    </submittedName>
</protein>
<organism evidence="2 3">
    <name type="scientific">Anopheles albimanus</name>
    <name type="common">New world malaria mosquito</name>
    <dbReference type="NCBI Taxonomy" id="7167"/>
    <lineage>
        <taxon>Eukaryota</taxon>
        <taxon>Metazoa</taxon>
        <taxon>Ecdysozoa</taxon>
        <taxon>Arthropoda</taxon>
        <taxon>Hexapoda</taxon>
        <taxon>Insecta</taxon>
        <taxon>Pterygota</taxon>
        <taxon>Neoptera</taxon>
        <taxon>Endopterygota</taxon>
        <taxon>Diptera</taxon>
        <taxon>Nematocera</taxon>
        <taxon>Culicoidea</taxon>
        <taxon>Culicidae</taxon>
        <taxon>Anophelinae</taxon>
        <taxon>Anopheles</taxon>
    </lineage>
</organism>
<evidence type="ECO:0000313" key="2">
    <source>
        <dbReference type="EnsemblMetazoa" id="AALB004082-PA"/>
    </source>
</evidence>
<proteinExistence type="predicted"/>
<feature type="compositionally biased region" description="Polar residues" evidence="1">
    <location>
        <begin position="70"/>
        <end position="80"/>
    </location>
</feature>
<reference evidence="2 3" key="1">
    <citation type="journal article" date="2017" name="G3 (Bethesda)">
        <title>The Physical Genome Mapping of Anopheles albimanus Corrected Scaffold Misassemblies and Identified Interarm Rearrangements in Genus Anopheles.</title>
        <authorList>
            <person name="Artemov G.N."/>
            <person name="Peery A.N."/>
            <person name="Jiang X."/>
            <person name="Tu Z."/>
            <person name="Stegniy V.N."/>
            <person name="Sharakhova M.V."/>
            <person name="Sharakhov I.V."/>
        </authorList>
    </citation>
    <scope>NUCLEOTIDE SEQUENCE [LARGE SCALE GENOMIC DNA]</scope>
    <source>
        <strain evidence="2 3">ALBI9_A</strain>
    </source>
</reference>
<dbReference type="AlphaFoldDB" id="A0A182FC48"/>
<name>A0A182FC48_ANOAL</name>
<dbReference type="VEuPathDB" id="VectorBase:AALB20_027238"/>
<reference evidence="2" key="2">
    <citation type="submission" date="2022-08" db="UniProtKB">
        <authorList>
            <consortium name="EnsemblMetazoa"/>
        </authorList>
    </citation>
    <scope>IDENTIFICATION</scope>
    <source>
        <strain evidence="2">STECLA/ALBI9_A</strain>
    </source>
</reference>
<keyword evidence="3" id="KW-1185">Reference proteome</keyword>
<accession>A0A182FC48</accession>
<dbReference type="STRING" id="7167.A0A182FC48"/>
<evidence type="ECO:0000256" key="1">
    <source>
        <dbReference type="SAM" id="MobiDB-lite"/>
    </source>
</evidence>